<keyword evidence="2" id="KW-1185">Reference proteome</keyword>
<sequence length="110" mass="12709">MHRREVLLTKPEKELKSVVVGFSQRRARIPSGAMLFLATVADIFPQLKKLSAKSTEYFSNQCIAFCYGIDESDAEYEFIQRRRKTSYCAALIKRAVMQFNSRLQEELHDG</sequence>
<evidence type="ECO:0000313" key="1">
    <source>
        <dbReference type="EMBL" id="MFH4982861.1"/>
    </source>
</evidence>
<name>A0ABD6EU58_9BILA</name>
<gene>
    <name evidence="1" type="ORF">AB6A40_009570</name>
</gene>
<dbReference type="Proteomes" id="UP001608902">
    <property type="component" value="Unassembled WGS sequence"/>
</dbReference>
<comment type="caution">
    <text evidence="1">The sequence shown here is derived from an EMBL/GenBank/DDBJ whole genome shotgun (WGS) entry which is preliminary data.</text>
</comment>
<reference evidence="1 2" key="1">
    <citation type="submission" date="2024-08" db="EMBL/GenBank/DDBJ databases">
        <title>Gnathostoma spinigerum genome.</title>
        <authorList>
            <person name="Gonzalez-Bertolin B."/>
            <person name="Monzon S."/>
            <person name="Zaballos A."/>
            <person name="Jimenez P."/>
            <person name="Dekumyoy P."/>
            <person name="Varona S."/>
            <person name="Cuesta I."/>
            <person name="Sumanam S."/>
            <person name="Adisakwattana P."/>
            <person name="Gasser R.B."/>
            <person name="Hernandez-Gonzalez A."/>
            <person name="Young N.D."/>
            <person name="Perteguer M.J."/>
        </authorList>
    </citation>
    <scope>NUCLEOTIDE SEQUENCE [LARGE SCALE GENOMIC DNA]</scope>
    <source>
        <strain evidence="1">AL3</strain>
        <tissue evidence="1">Liver</tissue>
    </source>
</reference>
<dbReference type="EMBL" id="JBGFUD010010303">
    <property type="protein sequence ID" value="MFH4982861.1"/>
    <property type="molecule type" value="Genomic_DNA"/>
</dbReference>
<accession>A0ABD6EU58</accession>
<organism evidence="1 2">
    <name type="scientific">Gnathostoma spinigerum</name>
    <dbReference type="NCBI Taxonomy" id="75299"/>
    <lineage>
        <taxon>Eukaryota</taxon>
        <taxon>Metazoa</taxon>
        <taxon>Ecdysozoa</taxon>
        <taxon>Nematoda</taxon>
        <taxon>Chromadorea</taxon>
        <taxon>Rhabditida</taxon>
        <taxon>Spirurina</taxon>
        <taxon>Gnathostomatomorpha</taxon>
        <taxon>Gnathostomatoidea</taxon>
        <taxon>Gnathostomatidae</taxon>
        <taxon>Gnathostoma</taxon>
    </lineage>
</organism>
<dbReference type="AlphaFoldDB" id="A0ABD6EU58"/>
<proteinExistence type="predicted"/>
<evidence type="ECO:0000313" key="2">
    <source>
        <dbReference type="Proteomes" id="UP001608902"/>
    </source>
</evidence>
<protein>
    <submittedName>
        <fullName evidence="1">Uncharacterized protein</fullName>
    </submittedName>
</protein>